<dbReference type="AlphaFoldDB" id="A0A143Z1W3"/>
<dbReference type="Pfam" id="PF23944">
    <property type="entry name" value="DUF7278"/>
    <property type="match status" value="1"/>
</dbReference>
<reference evidence="2 4" key="1">
    <citation type="submission" date="2016-02" db="EMBL/GenBank/DDBJ databases">
        <authorList>
            <person name="Wen L."/>
            <person name="He K."/>
            <person name="Yang H."/>
        </authorList>
    </citation>
    <scope>NUCLEOTIDE SEQUENCE [LARGE SCALE GENOMIC DNA]</scope>
    <source>
        <strain evidence="2">Trichococcus_R210</strain>
    </source>
</reference>
<evidence type="ECO:0000313" key="4">
    <source>
        <dbReference type="Proteomes" id="UP000076878"/>
    </source>
</evidence>
<dbReference type="Proteomes" id="UP000076878">
    <property type="component" value="Unassembled WGS sequence"/>
</dbReference>
<evidence type="ECO:0000313" key="5">
    <source>
        <dbReference type="Proteomes" id="UP000199280"/>
    </source>
</evidence>
<dbReference type="EMBL" id="FNYT01000014">
    <property type="protein sequence ID" value="SEJ44768.1"/>
    <property type="molecule type" value="Genomic_DNA"/>
</dbReference>
<accession>A0A143Z1W3</accession>
<proteinExistence type="predicted"/>
<protein>
    <submittedName>
        <fullName evidence="2">C-type lectin fold</fullName>
    </submittedName>
</protein>
<name>A0A143Z1W3_9LACT</name>
<dbReference type="OrthoDB" id="4050476at2"/>
<dbReference type="InterPro" id="IPR055702">
    <property type="entry name" value="DUF7278"/>
</dbReference>
<organism evidence="2 4">
    <name type="scientific">Trichococcus ilyis</name>
    <dbReference type="NCBI Taxonomy" id="640938"/>
    <lineage>
        <taxon>Bacteria</taxon>
        <taxon>Bacillati</taxon>
        <taxon>Bacillota</taxon>
        <taxon>Bacilli</taxon>
        <taxon>Lactobacillales</taxon>
        <taxon>Carnobacteriaceae</taxon>
        <taxon>Trichococcus</taxon>
    </lineage>
</organism>
<dbReference type="RefSeq" id="WP_068623730.1">
    <property type="nucleotide sequence ID" value="NZ_FJNB01000017.1"/>
</dbReference>
<sequence>MELFDRLMNPNWKNIPMEHKLVLASSVIRYFVNPLLPVADIRPAYFQMGGIKTETFTVEINGAPFVFVPGQQEAVLGWDSGISGLDPLDISSDRKEMYLAIENCLKLSVQGAEFLHDDHWMKKKIEPIHSLEELEGLVNGQMSRLRTTAVPPLLVEVNPHYVGMTKVGNYAVINGKFEGQLDWFSRHEKAIHQALMPSATGSSVFADFPAHLVQNDSFFLKQNEDLDSYAVFAPYETTYAEMRKQLEKDGMGLLSTDEWEYCCGASTRRLFRWGNQLHRNLFEPEESHLYKKNMFGLEIANMGWGPELVEDGLLAKGGWISIQAENILEKLLPYATYYENYADALSEKQQEPLVPGYYCARRSIRIEM</sequence>
<feature type="domain" description="DUF7278" evidence="1">
    <location>
        <begin position="167"/>
        <end position="232"/>
    </location>
</feature>
<reference evidence="3 5" key="2">
    <citation type="submission" date="2016-10" db="EMBL/GenBank/DDBJ databases">
        <authorList>
            <person name="Varghese N."/>
            <person name="Submissions S."/>
        </authorList>
    </citation>
    <scope>NUCLEOTIDE SEQUENCE [LARGE SCALE GENOMIC DNA]</scope>
    <source>
        <strain evidence="3 5">DSM 22150</strain>
    </source>
</reference>
<dbReference type="GO" id="GO:0030246">
    <property type="term" value="F:carbohydrate binding"/>
    <property type="evidence" value="ECO:0007669"/>
    <property type="project" value="UniProtKB-KW"/>
</dbReference>
<dbReference type="InterPro" id="IPR016187">
    <property type="entry name" value="CTDL_fold"/>
</dbReference>
<evidence type="ECO:0000313" key="2">
    <source>
        <dbReference type="EMBL" id="CZR05079.1"/>
    </source>
</evidence>
<dbReference type="Proteomes" id="UP000199280">
    <property type="component" value="Unassembled WGS sequence"/>
</dbReference>
<gene>
    <name evidence="3" type="ORF">SAMN05216375_11412</name>
    <name evidence="2" type="ORF">TR210_2188</name>
</gene>
<keyword evidence="5" id="KW-1185">Reference proteome</keyword>
<dbReference type="STRING" id="640938.TR210_2188"/>
<evidence type="ECO:0000259" key="1">
    <source>
        <dbReference type="Pfam" id="PF23944"/>
    </source>
</evidence>
<keyword evidence="2" id="KW-0430">Lectin</keyword>
<dbReference type="SUPFAM" id="SSF56436">
    <property type="entry name" value="C-type lectin-like"/>
    <property type="match status" value="1"/>
</dbReference>
<dbReference type="EMBL" id="FJNB01000017">
    <property type="protein sequence ID" value="CZR05079.1"/>
    <property type="molecule type" value="Genomic_DNA"/>
</dbReference>
<evidence type="ECO:0000313" key="3">
    <source>
        <dbReference type="EMBL" id="SEJ44768.1"/>
    </source>
</evidence>